<dbReference type="GO" id="GO:0046406">
    <property type="term" value="F:magnesium protoporphyrin IX methyltransferase activity"/>
    <property type="evidence" value="ECO:0007669"/>
    <property type="project" value="UniProtKB-UniRule"/>
</dbReference>
<dbReference type="STRING" id="215743.ROSMUCSMR3_00885"/>
<reference evidence="7 8" key="1">
    <citation type="submission" date="2013-01" db="EMBL/GenBank/DDBJ databases">
        <authorList>
            <person name="Fiebig A."/>
            <person name="Goeker M."/>
            <person name="Klenk H.-P.P."/>
        </authorList>
    </citation>
    <scope>NUCLEOTIDE SEQUENCE [LARGE SCALE GENOMIC DNA]</scope>
    <source>
        <strain evidence="7 8">DSM 17069</strain>
    </source>
</reference>
<dbReference type="InterPro" id="IPR010940">
    <property type="entry name" value="Mg_prot_MeTrfase_C"/>
</dbReference>
<dbReference type="EC" id="2.1.1.11" evidence="4"/>
<dbReference type="InterPro" id="IPR010251">
    <property type="entry name" value="Mg_prot_MeTrfase"/>
</dbReference>
<feature type="domain" description="Methyltransferase small" evidence="5">
    <location>
        <begin position="63"/>
        <end position="141"/>
    </location>
</feature>
<evidence type="ECO:0000256" key="4">
    <source>
        <dbReference type="NCBIfam" id="TIGR02021"/>
    </source>
</evidence>
<dbReference type="eggNOG" id="COG2227">
    <property type="taxonomic scope" value="Bacteria"/>
</dbReference>
<evidence type="ECO:0000256" key="1">
    <source>
        <dbReference type="ARBA" id="ARBA00022603"/>
    </source>
</evidence>
<evidence type="ECO:0000313" key="8">
    <source>
        <dbReference type="Proteomes" id="UP000030021"/>
    </source>
</evidence>
<dbReference type="PATRIC" id="fig|1288298.3.peg.3221"/>
<dbReference type="AlphaFoldDB" id="A0A0A0HJV8"/>
<keyword evidence="3" id="KW-0949">S-adenosyl-L-methionine</keyword>
<dbReference type="PROSITE" id="PS51556">
    <property type="entry name" value="SAM_MT_MG_PIX"/>
    <property type="match status" value="1"/>
</dbReference>
<proteinExistence type="predicted"/>
<protein>
    <recommendedName>
        <fullName evidence="4">Magnesium protoporphyrin IX methyltransferase</fullName>
        <ecNumber evidence="4">2.1.1.11</ecNumber>
    </recommendedName>
</protein>
<dbReference type="EMBL" id="AONH01000016">
    <property type="protein sequence ID" value="KGM86914.1"/>
    <property type="molecule type" value="Genomic_DNA"/>
</dbReference>
<dbReference type="GO" id="GO:0015995">
    <property type="term" value="P:chlorophyll biosynthetic process"/>
    <property type="evidence" value="ECO:0007669"/>
    <property type="project" value="UniProtKB-UniRule"/>
</dbReference>
<dbReference type="Gene3D" id="3.40.50.150">
    <property type="entry name" value="Vaccinia Virus protein VP39"/>
    <property type="match status" value="1"/>
</dbReference>
<dbReference type="GO" id="GO:0032259">
    <property type="term" value="P:methylation"/>
    <property type="evidence" value="ECO:0007669"/>
    <property type="project" value="UniProtKB-KW"/>
</dbReference>
<gene>
    <name evidence="7" type="ORF">rosmuc_03213</name>
</gene>
<dbReference type="CDD" id="cd02440">
    <property type="entry name" value="AdoMet_MTases"/>
    <property type="match status" value="1"/>
</dbReference>
<evidence type="ECO:0000256" key="2">
    <source>
        <dbReference type="ARBA" id="ARBA00022679"/>
    </source>
</evidence>
<dbReference type="InterPro" id="IPR029063">
    <property type="entry name" value="SAM-dependent_MTases_sf"/>
</dbReference>
<evidence type="ECO:0000313" key="7">
    <source>
        <dbReference type="EMBL" id="KGM86914.1"/>
    </source>
</evidence>
<evidence type="ECO:0000259" key="6">
    <source>
        <dbReference type="Pfam" id="PF07109"/>
    </source>
</evidence>
<keyword evidence="2 7" id="KW-0808">Transferase</keyword>
<sequence>MRDFGAPPALGAPQDDWTQTRDRVETYFDRTATQVWERLTSDAPVSKIRQTVRLGRDRMRAQMLARLPQDMRGLRVLDAGCGAGQMTAELAARGAEVMAVDISPALIEVARRRLPDALAPQVSFHAGDMLDAALGRFDHVLAMDSLIYYTESDLARALDALAARTTGTVIFTVAPRTPLLMAMWRMGKLFPRSDRSPSMVPHSAKRLQRALRYAGSTATLRPLTRVTSGFYISQAMEVHR</sequence>
<comment type="caution">
    <text evidence="7">The sequence shown here is derived from an EMBL/GenBank/DDBJ whole genome shotgun (WGS) entry which is preliminary data.</text>
</comment>
<evidence type="ECO:0000259" key="5">
    <source>
        <dbReference type="Pfam" id="PF05175"/>
    </source>
</evidence>
<dbReference type="PANTHER" id="PTHR43464:SF19">
    <property type="entry name" value="UBIQUINONE BIOSYNTHESIS O-METHYLTRANSFERASE, MITOCHONDRIAL"/>
    <property type="match status" value="1"/>
</dbReference>
<dbReference type="InterPro" id="IPR007848">
    <property type="entry name" value="Small_mtfrase_dom"/>
</dbReference>
<name>A0A0A0HJV8_9RHOB</name>
<dbReference type="HOGENOM" id="CLU_066342_1_0_5"/>
<evidence type="ECO:0000256" key="3">
    <source>
        <dbReference type="ARBA" id="ARBA00022691"/>
    </source>
</evidence>
<dbReference type="PANTHER" id="PTHR43464">
    <property type="entry name" value="METHYLTRANSFERASE"/>
    <property type="match status" value="1"/>
</dbReference>
<dbReference type="Pfam" id="PF05175">
    <property type="entry name" value="MTS"/>
    <property type="match status" value="1"/>
</dbReference>
<dbReference type="SUPFAM" id="SSF53335">
    <property type="entry name" value="S-adenosyl-L-methionine-dependent methyltransferases"/>
    <property type="match status" value="1"/>
</dbReference>
<keyword evidence="1 7" id="KW-0489">Methyltransferase</keyword>
<dbReference type="OrthoDB" id="9765084at2"/>
<dbReference type="Proteomes" id="UP000030021">
    <property type="component" value="Unassembled WGS sequence"/>
</dbReference>
<dbReference type="NCBIfam" id="TIGR02021">
    <property type="entry name" value="BchM-ChlM"/>
    <property type="match status" value="1"/>
</dbReference>
<feature type="domain" description="Magnesium-protoporphyrin IX methyltransferase C-terminal" evidence="6">
    <location>
        <begin position="142"/>
        <end position="240"/>
    </location>
</feature>
<dbReference type="RefSeq" id="WP_037269010.1">
    <property type="nucleotide sequence ID" value="NZ_KN293975.1"/>
</dbReference>
<accession>A0A0A0HJV8</accession>
<dbReference type="Pfam" id="PF07109">
    <property type="entry name" value="Mg-por_mtran_C"/>
    <property type="match status" value="1"/>
</dbReference>
<organism evidence="7 8">
    <name type="scientific">Roseovarius mucosus DSM 17069</name>
    <dbReference type="NCBI Taxonomy" id="1288298"/>
    <lineage>
        <taxon>Bacteria</taxon>
        <taxon>Pseudomonadati</taxon>
        <taxon>Pseudomonadota</taxon>
        <taxon>Alphaproteobacteria</taxon>
        <taxon>Rhodobacterales</taxon>
        <taxon>Roseobacteraceae</taxon>
        <taxon>Roseovarius</taxon>
    </lineage>
</organism>